<dbReference type="PANTHER" id="PTHR23355:SF9">
    <property type="entry name" value="DIS3-LIKE EXONUCLEASE 2"/>
    <property type="match status" value="1"/>
</dbReference>
<dbReference type="InterPro" id="IPR001900">
    <property type="entry name" value="RNase_II/R"/>
</dbReference>
<evidence type="ECO:0000256" key="6">
    <source>
        <dbReference type="ARBA" id="ARBA00022839"/>
    </source>
</evidence>
<dbReference type="InterPro" id="IPR012340">
    <property type="entry name" value="NA-bd_OB-fold"/>
</dbReference>
<dbReference type="SUPFAM" id="SSF50249">
    <property type="entry name" value="Nucleic acid-binding proteins"/>
    <property type="match status" value="3"/>
</dbReference>
<dbReference type="InterPro" id="IPR022966">
    <property type="entry name" value="RNase_II/R_CS"/>
</dbReference>
<dbReference type="InterPro" id="IPR004476">
    <property type="entry name" value="RNase_II/RNase_R"/>
</dbReference>
<keyword evidence="5 8" id="KW-0378">Hydrolase</keyword>
<dbReference type="NCBIfam" id="TIGR02063">
    <property type="entry name" value="RNase_R"/>
    <property type="match status" value="1"/>
</dbReference>
<evidence type="ECO:0000256" key="4">
    <source>
        <dbReference type="ARBA" id="ARBA00022722"/>
    </source>
</evidence>
<dbReference type="Gene3D" id="2.40.50.140">
    <property type="entry name" value="Nucleic acid-binding proteins"/>
    <property type="match status" value="2"/>
</dbReference>
<keyword evidence="4 8" id="KW-0540">Nuclease</keyword>
<evidence type="ECO:0000256" key="3">
    <source>
        <dbReference type="ARBA" id="ARBA00022490"/>
    </source>
</evidence>
<dbReference type="PROSITE" id="PS01175">
    <property type="entry name" value="RIBONUCLEASE_II"/>
    <property type="match status" value="1"/>
</dbReference>
<feature type="domain" description="S1 motif" evidence="9">
    <location>
        <begin position="682"/>
        <end position="763"/>
    </location>
</feature>
<dbReference type="EC" id="3.1.13.1" evidence="8"/>
<keyword evidence="7 8" id="KW-0694">RNA-binding</keyword>
<gene>
    <name evidence="8 10" type="primary">rnr</name>
    <name evidence="10" type="ORF">BZL35_00512</name>
</gene>
<reference evidence="10 11" key="1">
    <citation type="journal article" date="2017" name="Front. Microbiol.">
        <title>Genome of Ca. Pandoraea novymonadis, an Endosymbiotic Bacterium of the Trypanosomatid Novymonas esmeraldas.</title>
        <authorList>
            <person name="Kostygov A.Y."/>
            <person name="Butenko A."/>
            <person name="Nenarokova A."/>
            <person name="Tashyreva D."/>
            <person name="Flegontov P."/>
            <person name="Lukes J."/>
            <person name="Yurchenko V."/>
        </authorList>
    </citation>
    <scope>NUCLEOTIDE SEQUENCE [LARGE SCALE GENOMIC DNA]</scope>
    <source>
        <strain evidence="10 11">E262</strain>
    </source>
</reference>
<sequence>MSVQLKFIDIDCDIRPLSKHPYSIPSREEILSVLRTSESSLSASDIGKKLSLRKQECEAFFKRLAAMERDDQIRLDRHGYYQLTNPSNFIAARVVGHRDGYGFAVRDDNGDDLYLSTEEMKKVMHSDHVLLRVIGYDRRGRPEGRIVEVIRRANTHVIGRLLNENGVMLVVPEDKRIGRGILIPRRSQGRAKVGQVVSVELINYPTRYNQPIGRVAEVLGDIEDPGMEIEIAVRKHGVPYQFSPQALAEADALPDEVRASDIKYRVDLRDVPLITIDGEDARDFDDAVYCEPCEIGRAKGYRLIVAIADVSHYLIQGGPIEVDALERSTSVYFPRRVISMLPEKLSNGLCSLNPGVDRVALVCDMTVTLNGDIKAYQFYSAVIHSAARLTYTQVGSIFANTNKTKGLEAERLAGLLPHIWHLYDLYKVLAKARKTRGTIEFDSIETHIVCNTQGKIEQILPRTRNDAHRLIEECMLSANVCAADFMKLHKHVGLYRIHGGPSGEKLNTLQRFLKTIGLSLGGGDAPSTGDYAQLMSRIDLRPDALMIKTMVLRSMQQAIYSPHNIGHFGLAYEAYTHFTSPIRRYPDLLTHRVIKAIIDGGKYVPKLPADLELATGLALRARILQKDCARDETLNKTCCAEQQHVVWEKLAVHCSANERRADEASRDVEAWLKCYFMREKIGEEYNGTISAVTAFGIFVQLDSLFIDGLVHVTELESDYFEFNETHHELRGERTGIRYRLMDAVRVQVVRVDLDARKIDFRLVRAQDTSFGLTKVLNSKRVGQCESIPDRKRVPSVVVDAPVSLSSGNNLNFSSKIGSKMSLLSTRGVLLNSIKPAQTKKRLSRSKVKNKGQG</sequence>
<dbReference type="SMART" id="SM00357">
    <property type="entry name" value="CSP"/>
    <property type="match status" value="1"/>
</dbReference>
<dbReference type="Proteomes" id="UP000242660">
    <property type="component" value="Unassembled WGS sequence"/>
</dbReference>
<name>A0ABX5FF39_9BURK</name>
<evidence type="ECO:0000259" key="9">
    <source>
        <dbReference type="PROSITE" id="PS50126"/>
    </source>
</evidence>
<dbReference type="InterPro" id="IPR040476">
    <property type="entry name" value="CSD2"/>
</dbReference>
<dbReference type="CDD" id="cd04471">
    <property type="entry name" value="S1_RNase_R"/>
    <property type="match status" value="1"/>
</dbReference>
<comment type="catalytic activity">
    <reaction evidence="1 8">
        <text>Exonucleolytic cleavage in the 3'- to 5'-direction to yield nucleoside 5'-phosphates.</text>
        <dbReference type="EC" id="3.1.13.1"/>
    </reaction>
</comment>
<evidence type="ECO:0000256" key="2">
    <source>
        <dbReference type="ARBA" id="ARBA00004496"/>
    </source>
</evidence>
<dbReference type="InterPro" id="IPR011805">
    <property type="entry name" value="RNase_R"/>
</dbReference>
<keyword evidence="6 8" id="KW-0269">Exonuclease</keyword>
<dbReference type="Pfam" id="PF17876">
    <property type="entry name" value="CSD2"/>
    <property type="match status" value="1"/>
</dbReference>
<dbReference type="InterPro" id="IPR050180">
    <property type="entry name" value="RNR_Ribonuclease"/>
</dbReference>
<dbReference type="PANTHER" id="PTHR23355">
    <property type="entry name" value="RIBONUCLEASE"/>
    <property type="match status" value="1"/>
</dbReference>
<keyword evidence="11" id="KW-1185">Reference proteome</keyword>
<dbReference type="NCBIfam" id="TIGR00358">
    <property type="entry name" value="3_prime_RNase"/>
    <property type="match status" value="1"/>
</dbReference>
<evidence type="ECO:0000313" key="11">
    <source>
        <dbReference type="Proteomes" id="UP000242660"/>
    </source>
</evidence>
<dbReference type="Pfam" id="PF00575">
    <property type="entry name" value="S1"/>
    <property type="match status" value="1"/>
</dbReference>
<proteinExistence type="inferred from homology"/>
<protein>
    <recommendedName>
        <fullName evidence="8">Ribonuclease R</fullName>
        <shortName evidence="8">RNase R</shortName>
        <ecNumber evidence="8">3.1.13.1</ecNumber>
    </recommendedName>
</protein>
<accession>A0ABX5FF39</accession>
<dbReference type="PROSITE" id="PS50126">
    <property type="entry name" value="S1"/>
    <property type="match status" value="1"/>
</dbReference>
<dbReference type="Pfam" id="PF08206">
    <property type="entry name" value="OB_RNB"/>
    <property type="match status" value="1"/>
</dbReference>
<dbReference type="SMART" id="SM00955">
    <property type="entry name" value="RNB"/>
    <property type="match status" value="1"/>
</dbReference>
<keyword evidence="3 8" id="KW-0963">Cytoplasm</keyword>
<evidence type="ECO:0000313" key="10">
    <source>
        <dbReference type="EMBL" id="PSB92276.1"/>
    </source>
</evidence>
<comment type="similarity">
    <text evidence="8">Belongs to the RNR ribonuclease family. RNase R subfamily.</text>
</comment>
<evidence type="ECO:0000256" key="1">
    <source>
        <dbReference type="ARBA" id="ARBA00001849"/>
    </source>
</evidence>
<dbReference type="InterPro" id="IPR011129">
    <property type="entry name" value="CSD"/>
</dbReference>
<dbReference type="EMBL" id="MUHY01000001">
    <property type="protein sequence ID" value="PSB92276.1"/>
    <property type="molecule type" value="Genomic_DNA"/>
</dbReference>
<evidence type="ECO:0000256" key="8">
    <source>
        <dbReference type="HAMAP-Rule" id="MF_01895"/>
    </source>
</evidence>
<comment type="caution">
    <text evidence="10">The sequence shown here is derived from an EMBL/GenBank/DDBJ whole genome shotgun (WGS) entry which is preliminary data.</text>
</comment>
<dbReference type="SMART" id="SM00316">
    <property type="entry name" value="S1"/>
    <property type="match status" value="2"/>
</dbReference>
<evidence type="ECO:0000256" key="7">
    <source>
        <dbReference type="ARBA" id="ARBA00022884"/>
    </source>
</evidence>
<dbReference type="InterPro" id="IPR003029">
    <property type="entry name" value="S1_domain"/>
</dbReference>
<comment type="subcellular location">
    <subcellularLocation>
        <location evidence="2 8">Cytoplasm</location>
    </subcellularLocation>
</comment>
<comment type="function">
    <text evidence="8">3'-5' exoribonuclease that releases 5'-nucleoside monophosphates and is involved in maturation of structured RNAs.</text>
</comment>
<dbReference type="InterPro" id="IPR013223">
    <property type="entry name" value="RNase_B_OB_dom"/>
</dbReference>
<dbReference type="HAMAP" id="MF_01895">
    <property type="entry name" value="RNase_R"/>
    <property type="match status" value="1"/>
</dbReference>
<evidence type="ECO:0000256" key="5">
    <source>
        <dbReference type="ARBA" id="ARBA00022801"/>
    </source>
</evidence>
<dbReference type="Pfam" id="PF00773">
    <property type="entry name" value="RNB"/>
    <property type="match status" value="1"/>
</dbReference>
<organism evidence="10 11">
    <name type="scientific">Candidatus Pandoraea novymonadis</name>
    <dbReference type="NCBI Taxonomy" id="1808959"/>
    <lineage>
        <taxon>Bacteria</taxon>
        <taxon>Pseudomonadati</taxon>
        <taxon>Pseudomonadota</taxon>
        <taxon>Betaproteobacteria</taxon>
        <taxon>Burkholderiales</taxon>
        <taxon>Burkholderiaceae</taxon>
        <taxon>Pandoraea</taxon>
    </lineage>
</organism>